<evidence type="ECO:0000256" key="1">
    <source>
        <dbReference type="ARBA" id="ARBA00006068"/>
    </source>
</evidence>
<dbReference type="InterPro" id="IPR050922">
    <property type="entry name" value="LytR/CpsA/Psr_CW_biosynth"/>
</dbReference>
<evidence type="ECO:0000259" key="6">
    <source>
        <dbReference type="Pfam" id="PF03816"/>
    </source>
</evidence>
<accession>A0A9E8LUA7</accession>
<dbReference type="Proteomes" id="UP001164718">
    <property type="component" value="Chromosome"/>
</dbReference>
<evidence type="ECO:0000313" key="7">
    <source>
        <dbReference type="EMBL" id="WAA09773.1"/>
    </source>
</evidence>
<organism evidence="7 8">
    <name type="scientific">Fervidibacillus albus</name>
    <dbReference type="NCBI Taxonomy" id="2980026"/>
    <lineage>
        <taxon>Bacteria</taxon>
        <taxon>Bacillati</taxon>
        <taxon>Bacillota</taxon>
        <taxon>Bacilli</taxon>
        <taxon>Bacillales</taxon>
        <taxon>Bacillaceae</taxon>
        <taxon>Fervidibacillus</taxon>
    </lineage>
</organism>
<dbReference type="PANTHER" id="PTHR33392:SF3">
    <property type="entry name" value="POLYISOPRENYL-TEICHOIC ACID--PEPTIDOGLYCAN TEICHOIC ACID TRANSFERASE TAGT"/>
    <property type="match status" value="1"/>
</dbReference>
<protein>
    <submittedName>
        <fullName evidence="7">LCP family protein</fullName>
    </submittedName>
</protein>
<evidence type="ECO:0000256" key="4">
    <source>
        <dbReference type="ARBA" id="ARBA00022989"/>
    </source>
</evidence>
<keyword evidence="2 5" id="KW-0812">Transmembrane</keyword>
<keyword evidence="5" id="KW-0472">Membrane</keyword>
<dbReference type="PANTHER" id="PTHR33392">
    <property type="entry name" value="POLYISOPRENYL-TEICHOIC ACID--PEPTIDOGLYCAN TEICHOIC ACID TRANSFERASE TAGU"/>
    <property type="match status" value="1"/>
</dbReference>
<gene>
    <name evidence="7" type="ORF">OE104_14900</name>
</gene>
<evidence type="ECO:0000256" key="5">
    <source>
        <dbReference type="SAM" id="Phobius"/>
    </source>
</evidence>
<keyword evidence="4 5" id="KW-1133">Transmembrane helix</keyword>
<keyword evidence="3" id="KW-0735">Signal-anchor</keyword>
<evidence type="ECO:0000313" key="8">
    <source>
        <dbReference type="Proteomes" id="UP001164718"/>
    </source>
</evidence>
<evidence type="ECO:0000256" key="3">
    <source>
        <dbReference type="ARBA" id="ARBA00022968"/>
    </source>
</evidence>
<evidence type="ECO:0000256" key="2">
    <source>
        <dbReference type="ARBA" id="ARBA00022692"/>
    </source>
</evidence>
<dbReference type="EMBL" id="CP106878">
    <property type="protein sequence ID" value="WAA09773.1"/>
    <property type="molecule type" value="Genomic_DNA"/>
</dbReference>
<dbReference type="GO" id="GO:0071555">
    <property type="term" value="P:cell wall organization"/>
    <property type="evidence" value="ECO:0007669"/>
    <property type="project" value="UniProtKB-KW"/>
</dbReference>
<dbReference type="AlphaFoldDB" id="A0A9E8LUA7"/>
<comment type="similarity">
    <text evidence="1">Belongs to the LytR/CpsA/Psr (LCP) family.</text>
</comment>
<sequence>MVKESRTEKRKRKKGKRRKKWLWILTPFLLLLTIVLIYGVHLATKIADVTNEAHVQLERGETSEMRVEPVYPGKDNFSVLFIGVDEREGETKSRSDVLILATFNKDDHSIKMLSIPRDSRVEIPGYYTTKINTAHFLGGVDLAVETVEAFLDVPVDYYVKLNFDAFIEIVDAIGGVTVDVPFTFTEMDSEDNADAITLYEGTQHLDGEEALAFVRMRKQDPLGDFGRNERQKQVIKAIIEESATFSSITKYDDIIDSIGENMTTNFTFQNIIALHPYASSIDSIESLKFEGQDTYIDGTYYFTINEDSRLEMSNLLKEHLGIEDTAAVE</sequence>
<name>A0A9E8LUA7_9BACI</name>
<reference evidence="7" key="1">
    <citation type="submission" date="2022-09" db="EMBL/GenBank/DDBJ databases">
        <title>Complete Genomes of Fervidibacillus albus and Fervidibacillus halotolerans isolated from tidal flat sediments.</title>
        <authorList>
            <person name="Kwon K.K."/>
            <person name="Yang S.-H."/>
            <person name="Park M.J."/>
            <person name="Oh H.-M."/>
        </authorList>
    </citation>
    <scope>NUCLEOTIDE SEQUENCE</scope>
    <source>
        <strain evidence="7">MEBiC13591</strain>
    </source>
</reference>
<keyword evidence="8" id="KW-1185">Reference proteome</keyword>
<feature type="domain" description="Cell envelope-related transcriptional attenuator" evidence="6">
    <location>
        <begin position="94"/>
        <end position="242"/>
    </location>
</feature>
<dbReference type="Gene3D" id="3.40.630.190">
    <property type="entry name" value="LCP protein"/>
    <property type="match status" value="1"/>
</dbReference>
<dbReference type="Pfam" id="PF03816">
    <property type="entry name" value="LytR_cpsA_psr"/>
    <property type="match status" value="1"/>
</dbReference>
<dbReference type="RefSeq" id="WP_275417556.1">
    <property type="nucleotide sequence ID" value="NZ_CP106878.1"/>
</dbReference>
<proteinExistence type="inferred from homology"/>
<dbReference type="KEGG" id="faf:OE104_14900"/>
<dbReference type="InterPro" id="IPR004474">
    <property type="entry name" value="LytR_CpsA_psr"/>
</dbReference>
<feature type="transmembrane region" description="Helical" evidence="5">
    <location>
        <begin position="21"/>
        <end position="40"/>
    </location>
</feature>
<dbReference type="NCBIfam" id="TIGR00350">
    <property type="entry name" value="lytR_cpsA_psr"/>
    <property type="match status" value="1"/>
</dbReference>